<dbReference type="EMBL" id="JABVED010000001">
    <property type="protein sequence ID" value="MBC6445965.1"/>
    <property type="molecule type" value="Genomic_DNA"/>
</dbReference>
<gene>
    <name evidence="6" type="ORF">GPZ80_02110</name>
</gene>
<keyword evidence="3" id="KW-0808">Transferase</keyword>
<dbReference type="InterPro" id="IPR020841">
    <property type="entry name" value="PKS_Beta-ketoAc_synthase_dom"/>
</dbReference>
<dbReference type="InterPro" id="IPR050091">
    <property type="entry name" value="PKS_NRPS_Biosynth_Enz"/>
</dbReference>
<dbReference type="InterPro" id="IPR014031">
    <property type="entry name" value="Ketoacyl_synth_C"/>
</dbReference>
<feature type="domain" description="Carrier" evidence="4">
    <location>
        <begin position="1"/>
        <end position="76"/>
    </location>
</feature>
<evidence type="ECO:0000256" key="2">
    <source>
        <dbReference type="ARBA" id="ARBA00022553"/>
    </source>
</evidence>
<dbReference type="InterPro" id="IPR009081">
    <property type="entry name" value="PP-bd_ACP"/>
</dbReference>
<comment type="caution">
    <text evidence="6">The sequence shown here is derived from an EMBL/GenBank/DDBJ whole genome shotgun (WGS) entry which is preliminary data.</text>
</comment>
<dbReference type="PANTHER" id="PTHR43775:SF37">
    <property type="entry name" value="SI:DKEY-61P9.11"/>
    <property type="match status" value="1"/>
</dbReference>
<dbReference type="Pfam" id="PF02801">
    <property type="entry name" value="Ketoacyl-synt_C"/>
    <property type="match status" value="1"/>
</dbReference>
<keyword evidence="2" id="KW-0597">Phosphoprotein</keyword>
<reference evidence="6 7" key="1">
    <citation type="submission" date="2020-06" db="EMBL/GenBank/DDBJ databases">
        <title>Actinokineospora xiongansis sp. nov., isolated from soil of Baiyangdian.</title>
        <authorList>
            <person name="Zhang X."/>
        </authorList>
    </citation>
    <scope>NUCLEOTIDE SEQUENCE [LARGE SCALE GENOMIC DNA]</scope>
    <source>
        <strain evidence="6 7">HBU206404</strain>
    </source>
</reference>
<dbReference type="CDD" id="cd00833">
    <property type="entry name" value="PKS"/>
    <property type="match status" value="1"/>
</dbReference>
<dbReference type="Pfam" id="PF00550">
    <property type="entry name" value="PP-binding"/>
    <property type="match status" value="1"/>
</dbReference>
<evidence type="ECO:0000259" key="5">
    <source>
        <dbReference type="PROSITE" id="PS52004"/>
    </source>
</evidence>
<dbReference type="Proteomes" id="UP000734823">
    <property type="component" value="Unassembled WGS sequence"/>
</dbReference>
<keyword evidence="1" id="KW-0596">Phosphopantetheine</keyword>
<dbReference type="Gene3D" id="1.10.1200.10">
    <property type="entry name" value="ACP-like"/>
    <property type="match status" value="1"/>
</dbReference>
<dbReference type="InterPro" id="IPR014030">
    <property type="entry name" value="Ketoacyl_synth_N"/>
</dbReference>
<evidence type="ECO:0000256" key="3">
    <source>
        <dbReference type="ARBA" id="ARBA00022679"/>
    </source>
</evidence>
<proteinExistence type="predicted"/>
<dbReference type="RefSeq" id="WP_187218018.1">
    <property type="nucleotide sequence ID" value="NZ_JABVED010000001.1"/>
</dbReference>
<keyword evidence="7" id="KW-1185">Reference proteome</keyword>
<evidence type="ECO:0008006" key="8">
    <source>
        <dbReference type="Google" id="ProtNLM"/>
    </source>
</evidence>
<dbReference type="SUPFAM" id="SSF47336">
    <property type="entry name" value="ACP-like"/>
    <property type="match status" value="1"/>
</dbReference>
<dbReference type="PROSITE" id="PS52004">
    <property type="entry name" value="KS3_2"/>
    <property type="match status" value="1"/>
</dbReference>
<name>A0ABR7L009_9PSEU</name>
<dbReference type="InterPro" id="IPR036736">
    <property type="entry name" value="ACP-like_sf"/>
</dbReference>
<evidence type="ECO:0000259" key="4">
    <source>
        <dbReference type="PROSITE" id="PS50075"/>
    </source>
</evidence>
<protein>
    <recommendedName>
        <fullName evidence="8">Polyketide synthase</fullName>
    </recommendedName>
</protein>
<dbReference type="PROSITE" id="PS50075">
    <property type="entry name" value="CARRIER"/>
    <property type="match status" value="1"/>
</dbReference>
<dbReference type="InterPro" id="IPR032821">
    <property type="entry name" value="PKS_assoc"/>
</dbReference>
<dbReference type="PROSITE" id="PS00606">
    <property type="entry name" value="KS3_1"/>
    <property type="match status" value="1"/>
</dbReference>
<dbReference type="SMART" id="SM00825">
    <property type="entry name" value="PKS_KS"/>
    <property type="match status" value="1"/>
</dbReference>
<evidence type="ECO:0000313" key="7">
    <source>
        <dbReference type="Proteomes" id="UP000734823"/>
    </source>
</evidence>
<organism evidence="6 7">
    <name type="scientific">Actinokineospora xionganensis</name>
    <dbReference type="NCBI Taxonomy" id="2684470"/>
    <lineage>
        <taxon>Bacteria</taxon>
        <taxon>Bacillati</taxon>
        <taxon>Actinomycetota</taxon>
        <taxon>Actinomycetes</taxon>
        <taxon>Pseudonocardiales</taxon>
        <taxon>Pseudonocardiaceae</taxon>
        <taxon>Actinokineospora</taxon>
    </lineage>
</organism>
<dbReference type="Gene3D" id="3.40.47.10">
    <property type="match status" value="1"/>
</dbReference>
<evidence type="ECO:0000256" key="1">
    <source>
        <dbReference type="ARBA" id="ARBA00022450"/>
    </source>
</evidence>
<dbReference type="InterPro" id="IPR020806">
    <property type="entry name" value="PKS_PP-bd"/>
</dbReference>
<dbReference type="PANTHER" id="PTHR43775">
    <property type="entry name" value="FATTY ACID SYNTHASE"/>
    <property type="match status" value="1"/>
</dbReference>
<dbReference type="Pfam" id="PF16197">
    <property type="entry name" value="KAsynt_C_assoc"/>
    <property type="match status" value="1"/>
</dbReference>
<dbReference type="InterPro" id="IPR016039">
    <property type="entry name" value="Thiolase-like"/>
</dbReference>
<dbReference type="InterPro" id="IPR018201">
    <property type="entry name" value="Ketoacyl_synth_AS"/>
</dbReference>
<sequence>MTDVRRWLLDRVAEICSLAPDEIDIDRPLREYGIRSVDAISMSGRLEELLDRPIDVTVFWEHPTIRALADELGQTSTRPAARSHDVRTESGQREDRIALIGIGCRLPGGISSVEDFWAFLAAGGDGVSEVPPQRWAPYRSSPEQAAVLERSTVHGGYLADIDGFDAEHFGIPPAEAAEMDPQQRLLLEVAWEALEHAGIAADNAANGRTGVFIGACSDDHARRKLEWLPAISAWSGTGAALSIIANRLSYLLDLRGPSMTVDSACSSSLLAMHLARRSLLSGESDLALVGGVNVLLSPGITVNFDLAGVLSPDGRCKPFSAAADGYGRGEGAVVVVAKRLGDAMRDGDRVLAVLAGSETNSDGRSNGLMAPNPRAQADLLERAYRESGIAPGDVDYVEAHGTGTVLGDAIEAEALGRVLGGAHRSRSLLVGSVKSNLGHLEAAAGIAGLAKCALAVYRRQVPPTIHHQQPSPRIPFDRLGLRVATQAVDLPTDRPIVAGVSSFGFGGTNVHAVLTSGPARGET</sequence>
<evidence type="ECO:0000313" key="6">
    <source>
        <dbReference type="EMBL" id="MBC6445965.1"/>
    </source>
</evidence>
<dbReference type="SUPFAM" id="SSF53901">
    <property type="entry name" value="Thiolase-like"/>
    <property type="match status" value="1"/>
</dbReference>
<accession>A0ABR7L009</accession>
<dbReference type="SMART" id="SM00823">
    <property type="entry name" value="PKS_PP"/>
    <property type="match status" value="1"/>
</dbReference>
<feature type="domain" description="Ketosynthase family 3 (KS3)" evidence="5">
    <location>
        <begin position="94"/>
        <end position="516"/>
    </location>
</feature>
<dbReference type="Pfam" id="PF00109">
    <property type="entry name" value="ketoacyl-synt"/>
    <property type="match status" value="1"/>
</dbReference>